<keyword evidence="1" id="KW-1133">Transmembrane helix</keyword>
<sequence length="80" mass="8616">MVQVRFLDRLRRFEFHVLQVGPIPLGQLRRRGFAALPFLPPLGLVVVLALAAVPHLLDGGAGAVEGAVAPLQNRLDARTA</sequence>
<accession>A0ABP3PVW4</accession>
<dbReference type="EMBL" id="BAAAFZ010000014">
    <property type="protein sequence ID" value="GAA0576904.1"/>
    <property type="molecule type" value="Genomic_DNA"/>
</dbReference>
<comment type="caution">
    <text evidence="2">The sequence shown here is derived from an EMBL/GenBank/DDBJ whole genome shotgun (WGS) entry which is preliminary data.</text>
</comment>
<proteinExistence type="predicted"/>
<dbReference type="RefSeq" id="WP_343894512.1">
    <property type="nucleotide sequence ID" value="NZ_BAAAFZ010000014.1"/>
</dbReference>
<evidence type="ECO:0000313" key="3">
    <source>
        <dbReference type="Proteomes" id="UP001501588"/>
    </source>
</evidence>
<name>A0ABP3PVW4_9PROT</name>
<keyword evidence="1" id="KW-0472">Membrane</keyword>
<evidence type="ECO:0000313" key="2">
    <source>
        <dbReference type="EMBL" id="GAA0576904.1"/>
    </source>
</evidence>
<protein>
    <submittedName>
        <fullName evidence="2">Uncharacterized protein</fullName>
    </submittedName>
</protein>
<evidence type="ECO:0000256" key="1">
    <source>
        <dbReference type="SAM" id="Phobius"/>
    </source>
</evidence>
<feature type="transmembrane region" description="Helical" evidence="1">
    <location>
        <begin position="33"/>
        <end position="53"/>
    </location>
</feature>
<keyword evidence="3" id="KW-1185">Reference proteome</keyword>
<keyword evidence="1" id="KW-0812">Transmembrane</keyword>
<organism evidence="2 3">
    <name type="scientific">Craurococcus roseus</name>
    <dbReference type="NCBI Taxonomy" id="77585"/>
    <lineage>
        <taxon>Bacteria</taxon>
        <taxon>Pseudomonadati</taxon>
        <taxon>Pseudomonadota</taxon>
        <taxon>Alphaproteobacteria</taxon>
        <taxon>Acetobacterales</taxon>
        <taxon>Acetobacteraceae</taxon>
        <taxon>Craurococcus</taxon>
    </lineage>
</organism>
<gene>
    <name evidence="2" type="ORF">GCM10009416_14360</name>
</gene>
<dbReference type="Proteomes" id="UP001501588">
    <property type="component" value="Unassembled WGS sequence"/>
</dbReference>
<reference evidence="3" key="1">
    <citation type="journal article" date="2019" name="Int. J. Syst. Evol. Microbiol.">
        <title>The Global Catalogue of Microorganisms (GCM) 10K type strain sequencing project: providing services to taxonomists for standard genome sequencing and annotation.</title>
        <authorList>
            <consortium name="The Broad Institute Genomics Platform"/>
            <consortium name="The Broad Institute Genome Sequencing Center for Infectious Disease"/>
            <person name="Wu L."/>
            <person name="Ma J."/>
        </authorList>
    </citation>
    <scope>NUCLEOTIDE SEQUENCE [LARGE SCALE GENOMIC DNA]</scope>
    <source>
        <strain evidence="3">JCM 9933</strain>
    </source>
</reference>